<evidence type="ECO:0008006" key="3">
    <source>
        <dbReference type="Google" id="ProtNLM"/>
    </source>
</evidence>
<name>A0A2L2SWU6_9HYPO</name>
<keyword evidence="2" id="KW-1185">Reference proteome</keyword>
<dbReference type="Proteomes" id="UP000245910">
    <property type="component" value="Chromosome II"/>
</dbReference>
<proteinExistence type="predicted"/>
<evidence type="ECO:0000313" key="1">
    <source>
        <dbReference type="EMBL" id="CEI61059.1"/>
    </source>
</evidence>
<organism evidence="1 2">
    <name type="scientific">Fusarium venenatum</name>
    <dbReference type="NCBI Taxonomy" id="56646"/>
    <lineage>
        <taxon>Eukaryota</taxon>
        <taxon>Fungi</taxon>
        <taxon>Dikarya</taxon>
        <taxon>Ascomycota</taxon>
        <taxon>Pezizomycotina</taxon>
        <taxon>Sordariomycetes</taxon>
        <taxon>Hypocreomycetidae</taxon>
        <taxon>Hypocreales</taxon>
        <taxon>Nectriaceae</taxon>
        <taxon>Fusarium</taxon>
    </lineage>
</organism>
<reference evidence="2" key="1">
    <citation type="submission" date="2014-10" db="EMBL/GenBank/DDBJ databases">
        <authorList>
            <person name="King R."/>
        </authorList>
    </citation>
    <scope>NUCLEOTIDE SEQUENCE [LARGE SCALE GENOMIC DNA]</scope>
    <source>
        <strain evidence="2">A3/5</strain>
    </source>
</reference>
<dbReference type="OrthoDB" id="5054814at2759"/>
<evidence type="ECO:0000313" key="2">
    <source>
        <dbReference type="Proteomes" id="UP000245910"/>
    </source>
</evidence>
<dbReference type="AlphaFoldDB" id="A0A2L2SWU6"/>
<dbReference type="EMBL" id="LN649230">
    <property type="protein sequence ID" value="CEI61059.1"/>
    <property type="molecule type" value="Genomic_DNA"/>
</dbReference>
<accession>A0A2L2SWU6</accession>
<sequence length="238" mass="27361">MSDSGDLESLDSSNWEIVDPELLNKSRPVLTHPDHGVCCSIKFFDGPGGERYVPEHLIEKHTDFAALFDKNKHLDCSPVRRASVSVVMCYLKRGRLPGPNRNESERSAVIRLFRRLIMFREDAPRIRIEGLQELNVKGVTQLLEKPTILDMLEVATKEREWRLAETDDMLIKLLTLRIFAQTELVPVEAFTVMDNFCNKVADVKWNVLKAMISIMVDYQRLKNKDKAMILDRCKASED</sequence>
<protein>
    <recommendedName>
        <fullName evidence="3">BTB domain-containing protein</fullName>
    </recommendedName>
</protein>